<dbReference type="EMBL" id="FN554889">
    <property type="protein sequence ID" value="CBG75924.1"/>
    <property type="molecule type" value="Genomic_DNA"/>
</dbReference>
<gene>
    <name evidence="1" type="ordered locus">SCAB_89902</name>
</gene>
<keyword evidence="2" id="KW-1185">Reference proteome</keyword>
<evidence type="ECO:0000313" key="1">
    <source>
        <dbReference type="EMBL" id="CBG75924.1"/>
    </source>
</evidence>
<sequence length="183" mass="19523">MAPEGVEPPQCRFGVCRLHERAVLGPIHLAGLREQVLPLGLGQSHRFMAGHLEAAGEVHERCGSGDVGQRCTVVPGMRRPGDLGLSQPQIDHRRSATHAVISKAVRCGTLLATAAWHSGADSDAENGTEKPSWIAAARSAAARLPALAMSGYRAVESVDMPMDLILPQRSSRGRREPGTRTTL</sequence>
<proteinExistence type="predicted"/>
<accession>C9Z821</accession>
<dbReference type="KEGG" id="scb:SCAB_89902"/>
<dbReference type="HOGENOM" id="CLU_1474428_0_0_11"/>
<name>C9Z821_STRSW</name>
<protein>
    <submittedName>
        <fullName evidence="1">Uncharacterized protein</fullName>
    </submittedName>
</protein>
<dbReference type="Proteomes" id="UP000001444">
    <property type="component" value="Chromosome"/>
</dbReference>
<reference evidence="1 2" key="1">
    <citation type="journal article" date="2010" name="Mol. Plant Microbe Interact.">
        <title>Streptomyces scabies 87-22 contains a coronafacic acid-like biosynthetic cluster that contributes to plant-microbe interactions.</title>
        <authorList>
            <person name="Bignell D.R."/>
            <person name="Seipke R.F."/>
            <person name="Huguet-Tapia J.C."/>
            <person name="Chambers A.H."/>
            <person name="Parry R.J."/>
            <person name="Loria R."/>
        </authorList>
    </citation>
    <scope>NUCLEOTIDE SEQUENCE [LARGE SCALE GENOMIC DNA]</scope>
    <source>
        <strain evidence="1 2">87.22</strain>
    </source>
</reference>
<evidence type="ECO:0000313" key="2">
    <source>
        <dbReference type="Proteomes" id="UP000001444"/>
    </source>
</evidence>
<organism evidence="1 2">
    <name type="scientific">Streptomyces scabiei (strain 87.22)</name>
    <dbReference type="NCBI Taxonomy" id="680198"/>
    <lineage>
        <taxon>Bacteria</taxon>
        <taxon>Bacillati</taxon>
        <taxon>Actinomycetota</taxon>
        <taxon>Actinomycetes</taxon>
        <taxon>Kitasatosporales</taxon>
        <taxon>Streptomycetaceae</taxon>
        <taxon>Streptomyces</taxon>
    </lineage>
</organism>
<dbReference type="AlphaFoldDB" id="C9Z821"/>